<dbReference type="InterPro" id="IPR027417">
    <property type="entry name" value="P-loop_NTPase"/>
</dbReference>
<evidence type="ECO:0000313" key="1">
    <source>
        <dbReference type="EMBL" id="MRW83736.1"/>
    </source>
</evidence>
<dbReference type="GO" id="GO:0016887">
    <property type="term" value="F:ATP hydrolysis activity"/>
    <property type="evidence" value="ECO:0007669"/>
    <property type="project" value="InterPro"/>
</dbReference>
<sequence length="544" mass="60621">MKNHLAVQARYTPQHLEKYKGNPLIEALPTLDSVSACIDAIEYLPPFNPEDRKLSLIERHQLLGNLVNLMIPLERHAELAIAIDSMLRNGYVGREPETAQRARRFQDMYDKQKAGVPFRQSATTRTPQISASLIGLSGMGKTTMVQRFLATYPQVIYHAETNIEQVTYLRVEMPSDGSSVKGLAHGILAELDRLIPDASYYEMYTDRGRIGAETLMRSVARLMHLHCVGLLVCDEVQNLANSHKGADTVMTELTSACNDLGLPILFIGTNKAAKVLTRDFRQARRSVASNIATWDRLLQFVESESVNEWEAFIEILWMYQWTERPVPFDAAFSRAMYFYSQGVIDIAIKLFAAAQGMAMNDGSEQISLAHIDQAFSKQMSLLAPMIEALRANDLTALARCEDIAPITMESIVDSAVRRARARTSPLVRTKSTHAEFVPSLAAGMTAMGMELDEALSSAQAIAAGDKVKTLAEGMSQAMADTKRPLPVARKKTEKAQTAQIIDFSDRPNDYRRAEQEARLHGTNVYDQMVKLGMAPRLEDLYDLS</sequence>
<reference evidence="1 2" key="1">
    <citation type="submission" date="2019-11" db="EMBL/GenBank/DDBJ databases">
        <title>Novel species isolated from a subtropical stream in China.</title>
        <authorList>
            <person name="Lu H."/>
        </authorList>
    </citation>
    <scope>NUCLEOTIDE SEQUENCE [LARGE SCALE GENOMIC DNA]</scope>
    <source>
        <strain evidence="1 2">FT26W</strain>
    </source>
</reference>
<gene>
    <name evidence="1" type="ORF">GJ698_06465</name>
</gene>
<keyword evidence="2" id="KW-1185">Reference proteome</keyword>
<evidence type="ECO:0000313" key="2">
    <source>
        <dbReference type="Proteomes" id="UP000439986"/>
    </source>
</evidence>
<dbReference type="EMBL" id="WKJL01000003">
    <property type="protein sequence ID" value="MRW83736.1"/>
    <property type="molecule type" value="Genomic_DNA"/>
</dbReference>
<dbReference type="AlphaFoldDB" id="A0A844D6I8"/>
<dbReference type="SUPFAM" id="SSF52540">
    <property type="entry name" value="P-loop containing nucleoside triphosphate hydrolases"/>
    <property type="match status" value="1"/>
</dbReference>
<dbReference type="InterPro" id="IPR008868">
    <property type="entry name" value="TniB"/>
</dbReference>
<proteinExistence type="predicted"/>
<protein>
    <submittedName>
        <fullName evidence="1">AAA family ATPase</fullName>
    </submittedName>
</protein>
<dbReference type="Gene3D" id="3.40.50.300">
    <property type="entry name" value="P-loop containing nucleotide triphosphate hydrolases"/>
    <property type="match status" value="1"/>
</dbReference>
<dbReference type="Pfam" id="PF05621">
    <property type="entry name" value="TniB"/>
    <property type="match status" value="1"/>
</dbReference>
<organism evidence="1 2">
    <name type="scientific">Duganella aquatilis</name>
    <dbReference type="NCBI Taxonomy" id="2666082"/>
    <lineage>
        <taxon>Bacteria</taxon>
        <taxon>Pseudomonadati</taxon>
        <taxon>Pseudomonadota</taxon>
        <taxon>Betaproteobacteria</taxon>
        <taxon>Burkholderiales</taxon>
        <taxon>Oxalobacteraceae</taxon>
        <taxon>Telluria group</taxon>
        <taxon>Duganella</taxon>
    </lineage>
</organism>
<dbReference type="RefSeq" id="WP_154356798.1">
    <property type="nucleotide sequence ID" value="NZ_WKJL01000003.1"/>
</dbReference>
<name>A0A844D6I8_9BURK</name>
<comment type="caution">
    <text evidence="1">The sequence shown here is derived from an EMBL/GenBank/DDBJ whole genome shotgun (WGS) entry which is preliminary data.</text>
</comment>
<accession>A0A844D6I8</accession>
<dbReference type="Proteomes" id="UP000439986">
    <property type="component" value="Unassembled WGS sequence"/>
</dbReference>